<name>A0A154L934_9PROT</name>
<dbReference type="RefSeq" id="WP_062950655.1">
    <property type="nucleotide sequence ID" value="NZ_LPVY01000006.1"/>
</dbReference>
<sequence>MTEQLHVFVEQTIAQGVGARVFPLRWAGRRIWVKQAVPPKEKGWHRLQRLIATLTRIPMLRPTVSPGGKAGLASEAEIIDALTKAGVLVPDLLAVTDNWIAIGDNGVILQTVISDAVKAGDEDRVAELIAKAGAALADLHISGFTHGAPLLRNMTIRDDGRIGFIDFEEDPNKRMPLPDAQARDVLLFLFSIQRGFKRRPDLLRAGWRAYLVITGMTAPQMKPLSHIVRVIRPVYIALKPFRRWLGTDAINAMLAYGVLRRSLRGKDASQDVSLVAK</sequence>
<proteinExistence type="predicted"/>
<protein>
    <recommendedName>
        <fullName evidence="3">Serine/threonine protein phosphatase</fullName>
    </recommendedName>
</protein>
<dbReference type="SUPFAM" id="SSF56112">
    <property type="entry name" value="Protein kinase-like (PK-like)"/>
    <property type="match status" value="1"/>
</dbReference>
<organism evidence="1 2">
    <name type="scientific">Thalassospira lucentensis</name>
    <dbReference type="NCBI Taxonomy" id="168935"/>
    <lineage>
        <taxon>Bacteria</taxon>
        <taxon>Pseudomonadati</taxon>
        <taxon>Pseudomonadota</taxon>
        <taxon>Alphaproteobacteria</taxon>
        <taxon>Rhodospirillales</taxon>
        <taxon>Thalassospiraceae</taxon>
        <taxon>Thalassospira</taxon>
    </lineage>
</organism>
<evidence type="ECO:0000313" key="1">
    <source>
        <dbReference type="EMBL" id="KZB66351.1"/>
    </source>
</evidence>
<dbReference type="Proteomes" id="UP000076335">
    <property type="component" value="Unassembled WGS sequence"/>
</dbReference>
<dbReference type="EMBL" id="LPVY01000006">
    <property type="protein sequence ID" value="KZB66351.1"/>
    <property type="molecule type" value="Genomic_DNA"/>
</dbReference>
<dbReference type="InterPro" id="IPR011009">
    <property type="entry name" value="Kinase-like_dom_sf"/>
</dbReference>
<accession>A0A154L934</accession>
<reference evidence="1 2" key="1">
    <citation type="submission" date="2015-12" db="EMBL/GenBank/DDBJ databases">
        <title>Genome sequence of Thalassospira lucentensis MCCC 1A02072.</title>
        <authorList>
            <person name="Lu L."/>
            <person name="Lai Q."/>
            <person name="Shao Z."/>
            <person name="Qian P."/>
        </authorList>
    </citation>
    <scope>NUCLEOTIDE SEQUENCE [LARGE SCALE GENOMIC DNA]</scope>
    <source>
        <strain evidence="1 2">MCCC 1A02072</strain>
    </source>
</reference>
<comment type="caution">
    <text evidence="1">The sequence shown here is derived from an EMBL/GenBank/DDBJ whole genome shotgun (WGS) entry which is preliminary data.</text>
</comment>
<evidence type="ECO:0000313" key="2">
    <source>
        <dbReference type="Proteomes" id="UP000076335"/>
    </source>
</evidence>
<evidence type="ECO:0008006" key="3">
    <source>
        <dbReference type="Google" id="ProtNLM"/>
    </source>
</evidence>
<dbReference type="AlphaFoldDB" id="A0A154L934"/>
<gene>
    <name evidence="1" type="ORF">AUP42_16025</name>
</gene>
<dbReference type="OrthoDB" id="8028712at2"/>